<keyword evidence="1" id="KW-1133">Transmembrane helix</keyword>
<organism evidence="2 3">
    <name type="scientific">Achlya hypogyna</name>
    <name type="common">Oomycete</name>
    <name type="synonym">Protoachlya hypogyna</name>
    <dbReference type="NCBI Taxonomy" id="1202772"/>
    <lineage>
        <taxon>Eukaryota</taxon>
        <taxon>Sar</taxon>
        <taxon>Stramenopiles</taxon>
        <taxon>Oomycota</taxon>
        <taxon>Saprolegniomycetes</taxon>
        <taxon>Saprolegniales</taxon>
        <taxon>Achlyaceae</taxon>
        <taxon>Achlya</taxon>
    </lineage>
</organism>
<evidence type="ECO:0000313" key="3">
    <source>
        <dbReference type="Proteomes" id="UP000243579"/>
    </source>
</evidence>
<feature type="transmembrane region" description="Helical" evidence="1">
    <location>
        <begin position="61"/>
        <end position="79"/>
    </location>
</feature>
<evidence type="ECO:0000256" key="1">
    <source>
        <dbReference type="SAM" id="Phobius"/>
    </source>
</evidence>
<dbReference type="OrthoDB" id="60662at2759"/>
<feature type="transmembrane region" description="Helical" evidence="1">
    <location>
        <begin position="12"/>
        <end position="40"/>
    </location>
</feature>
<sequence>MTTDISKDSYAWVRMLLGMGISINLALNGCVALLVSARLYAVHGALWVPDVFPSVQFRVQLRALLCVLVLVITDWWHLFEYALCTADVREGWTNTFVLADIVRSDALMVFLGLAISLAQLLRIRLRLEVLVAIYLVCYYCSDVIINRMGIALERSNAYVKANYLANILLAHVDGMDLWTIHENTETNYTLLATQMTWWVLACAIGIAYAVVEKVSNMYDAKTRT</sequence>
<keyword evidence="1" id="KW-0472">Membrane</keyword>
<name>A0A1V9ZCP8_ACHHY</name>
<evidence type="ECO:0008006" key="4">
    <source>
        <dbReference type="Google" id="ProtNLM"/>
    </source>
</evidence>
<feature type="non-terminal residue" evidence="2">
    <location>
        <position position="224"/>
    </location>
</feature>
<dbReference type="EMBL" id="JNBR01000208">
    <property type="protein sequence ID" value="OQR95773.1"/>
    <property type="molecule type" value="Genomic_DNA"/>
</dbReference>
<accession>A0A1V9ZCP8</accession>
<feature type="transmembrane region" description="Helical" evidence="1">
    <location>
        <begin position="195"/>
        <end position="211"/>
    </location>
</feature>
<reference evidence="2 3" key="1">
    <citation type="journal article" date="2014" name="Genome Biol. Evol.">
        <title>The secreted proteins of Achlya hypogyna and Thraustotheca clavata identify the ancestral oomycete secretome and reveal gene acquisitions by horizontal gene transfer.</title>
        <authorList>
            <person name="Misner I."/>
            <person name="Blouin N."/>
            <person name="Leonard G."/>
            <person name="Richards T.A."/>
            <person name="Lane C.E."/>
        </authorList>
    </citation>
    <scope>NUCLEOTIDE SEQUENCE [LARGE SCALE GENOMIC DNA]</scope>
    <source>
        <strain evidence="2 3">ATCC 48635</strain>
    </source>
</reference>
<evidence type="ECO:0000313" key="2">
    <source>
        <dbReference type="EMBL" id="OQR95773.1"/>
    </source>
</evidence>
<gene>
    <name evidence="2" type="ORF">ACHHYP_00042</name>
</gene>
<protein>
    <recommendedName>
        <fullName evidence="4">Transmembrane protein</fullName>
    </recommendedName>
</protein>
<comment type="caution">
    <text evidence="2">The sequence shown here is derived from an EMBL/GenBank/DDBJ whole genome shotgun (WGS) entry which is preliminary data.</text>
</comment>
<dbReference type="AlphaFoldDB" id="A0A1V9ZCP8"/>
<keyword evidence="3" id="KW-1185">Reference proteome</keyword>
<feature type="transmembrane region" description="Helical" evidence="1">
    <location>
        <begin position="127"/>
        <end position="145"/>
    </location>
</feature>
<proteinExistence type="predicted"/>
<dbReference type="Proteomes" id="UP000243579">
    <property type="component" value="Unassembled WGS sequence"/>
</dbReference>
<keyword evidence="1" id="KW-0812">Transmembrane</keyword>